<dbReference type="Pfam" id="PF05787">
    <property type="entry name" value="PhoX"/>
    <property type="match status" value="2"/>
</dbReference>
<evidence type="ECO:0000313" key="2">
    <source>
        <dbReference type="Proteomes" id="UP000219048"/>
    </source>
</evidence>
<gene>
    <name evidence="1" type="ORF">SAMN06265377_1100</name>
</gene>
<reference evidence="2" key="1">
    <citation type="submission" date="2017-09" db="EMBL/GenBank/DDBJ databases">
        <authorList>
            <person name="Varghese N."/>
            <person name="Submissions S."/>
        </authorList>
    </citation>
    <scope>NUCLEOTIDE SEQUENCE [LARGE SCALE GENOMIC DNA]</scope>
    <source>
        <strain evidence="2">DSM 25885</strain>
    </source>
</reference>
<dbReference type="RefSeq" id="WP_097044726.1">
    <property type="nucleotide sequence ID" value="NZ_OBEH01000001.1"/>
</dbReference>
<evidence type="ECO:0008006" key="3">
    <source>
        <dbReference type="Google" id="ProtNLM"/>
    </source>
</evidence>
<dbReference type="PANTHER" id="PTHR35399">
    <property type="entry name" value="SLR8030 PROTEIN"/>
    <property type="match status" value="1"/>
</dbReference>
<dbReference type="PANTHER" id="PTHR35399:SF4">
    <property type="entry name" value="MEMBRANE PROTEIN"/>
    <property type="match status" value="1"/>
</dbReference>
<evidence type="ECO:0000313" key="1">
    <source>
        <dbReference type="EMBL" id="SNY95431.1"/>
    </source>
</evidence>
<keyword evidence="2" id="KW-1185">Reference proteome</keyword>
<dbReference type="InterPro" id="IPR008557">
    <property type="entry name" value="PhoX"/>
</dbReference>
<dbReference type="AlphaFoldDB" id="A0A285MIV7"/>
<sequence length="470" mass="52224">MENKHKDYTRRHFIKQSTLTSIALISLVNCTNKKKKEEGIEKSEIGSLDLKLDPKGYLDLPEGFSYKVISKSGEKMSDGLLVPGRPDGMGAFLNEMGKTIIIRNHENSPNTLEHSPFGLTNELLPNVELNKLYDSGNGTNPGLGGTTTLIYDEDNQEVVEQYMSLAGTYRNCAGGVSPWGSWITCEEDVTKADGSQILEDHGYVFEVPMNAKEMVVPTPIKAMGRFNHEAVAIDPDSGCVYLTEDRHDGLIYRFIPKEKENLLAGGLLQALAIRNKKNLDTRNWEAPMVQTNKAMEVYWIDLDNVESPEDDLRYKGFETGAARFARGEGIWMGDGELFFACTNGGPENFGQVFKYKLSSKEGTDNENEEPAMLELYAESKDKTVLHMCDNLTIAPWGDVLLCEDNGELNHIRGIGKDGNIYTLACNRSSKSELTGSVFSPSGKTLFVNVQENGDTLAITGPWEKFKKLRT</sequence>
<dbReference type="SUPFAM" id="SSF63825">
    <property type="entry name" value="YWTD domain"/>
    <property type="match status" value="1"/>
</dbReference>
<protein>
    <recommendedName>
        <fullName evidence="3">Phosphatase</fullName>
    </recommendedName>
</protein>
<name>A0A285MIV7_9FLAO</name>
<dbReference type="EMBL" id="OBEH01000001">
    <property type="protein sequence ID" value="SNY95431.1"/>
    <property type="molecule type" value="Genomic_DNA"/>
</dbReference>
<dbReference type="OrthoDB" id="9801383at2"/>
<accession>A0A285MIV7</accession>
<proteinExistence type="predicted"/>
<organism evidence="1 2">
    <name type="scientific">Flagellimonas pacifica</name>
    <dbReference type="NCBI Taxonomy" id="1247520"/>
    <lineage>
        <taxon>Bacteria</taxon>
        <taxon>Pseudomonadati</taxon>
        <taxon>Bacteroidota</taxon>
        <taxon>Flavobacteriia</taxon>
        <taxon>Flavobacteriales</taxon>
        <taxon>Flavobacteriaceae</taxon>
        <taxon>Flagellimonas</taxon>
    </lineage>
</organism>
<dbReference type="Proteomes" id="UP000219048">
    <property type="component" value="Unassembled WGS sequence"/>
</dbReference>